<evidence type="ECO:0000313" key="2">
    <source>
        <dbReference type="Proteomes" id="UP001240171"/>
    </source>
</evidence>
<proteinExistence type="predicted"/>
<sequence length="218" mass="25589">MLRRDYLVRMIEEMTDVVARVFTLKQDKKHTEALLELDELLRKQFRLNSRLLNSMSAEDIIEWFRLRDGVEVDKVQQVARILEEEGRVLLDQGEQDEGIVRLIKSLHLYIYSDLNGAAREPQQLGDRIRDTLAAVKDYKLPQQTRMLLARFHEEQQKFDEAENLWYRLVRDTPELRSEAVAFYERLLTRNPEELEAGGLPLDEVQEGLNGLLQRGPVE</sequence>
<dbReference type="Proteomes" id="UP001240171">
    <property type="component" value="Unassembled WGS sequence"/>
</dbReference>
<dbReference type="EMBL" id="JAUQTB010000010">
    <property type="protein sequence ID" value="MDO7907825.1"/>
    <property type="molecule type" value="Genomic_DNA"/>
</dbReference>
<keyword evidence="2" id="KW-1185">Reference proteome</keyword>
<comment type="caution">
    <text evidence="1">The sequence shown here is derived from an EMBL/GenBank/DDBJ whole genome shotgun (WGS) entry which is preliminary data.</text>
</comment>
<dbReference type="InterPro" id="IPR045507">
    <property type="entry name" value="DUF6483"/>
</dbReference>
<protein>
    <submittedName>
        <fullName evidence="1">DUF6483 family protein</fullName>
    </submittedName>
</protein>
<accession>A0ABT9CG05</accession>
<reference evidence="1 2" key="1">
    <citation type="submission" date="2023-07" db="EMBL/GenBank/DDBJ databases">
        <title>Paenibacillus sp. JX-17 nov. isolated from soil.</title>
        <authorList>
            <person name="Wan Y."/>
            <person name="Liu B."/>
        </authorList>
    </citation>
    <scope>NUCLEOTIDE SEQUENCE [LARGE SCALE GENOMIC DNA]</scope>
    <source>
        <strain evidence="1 2">JX-17</strain>
    </source>
</reference>
<dbReference type="Pfam" id="PF20092">
    <property type="entry name" value="DUF6483"/>
    <property type="match status" value="1"/>
</dbReference>
<name>A0ABT9CG05_9BACL</name>
<gene>
    <name evidence="1" type="ORF">Q5741_15545</name>
</gene>
<dbReference type="RefSeq" id="WP_305025042.1">
    <property type="nucleotide sequence ID" value="NZ_JAUQTB010000010.1"/>
</dbReference>
<organism evidence="1 2">
    <name type="scientific">Paenibacillus lacisoli</name>
    <dbReference type="NCBI Taxonomy" id="3064525"/>
    <lineage>
        <taxon>Bacteria</taxon>
        <taxon>Bacillati</taxon>
        <taxon>Bacillota</taxon>
        <taxon>Bacilli</taxon>
        <taxon>Bacillales</taxon>
        <taxon>Paenibacillaceae</taxon>
        <taxon>Paenibacillus</taxon>
    </lineage>
</organism>
<evidence type="ECO:0000313" key="1">
    <source>
        <dbReference type="EMBL" id="MDO7907825.1"/>
    </source>
</evidence>